<dbReference type="GO" id="GO:0046872">
    <property type="term" value="F:metal ion binding"/>
    <property type="evidence" value="ECO:0007669"/>
    <property type="project" value="UniProtKB-KW"/>
</dbReference>
<dbReference type="EMBL" id="FO082060">
    <property type="protein sequence ID" value="CCE25632.1"/>
    <property type="molecule type" value="Genomic_DNA"/>
</dbReference>
<dbReference type="RefSeq" id="WP_014150381.1">
    <property type="nucleotide sequence ID" value="NC_016112.1"/>
</dbReference>
<dbReference type="InterPro" id="IPR036264">
    <property type="entry name" value="Bact_exopeptidase_dim_dom"/>
</dbReference>
<dbReference type="AlphaFoldDB" id="G4T0N0"/>
<keyword evidence="1 4" id="KW-0378">Hydrolase</keyword>
<keyword evidence="5" id="KW-1185">Reference proteome</keyword>
<dbReference type="Pfam" id="PF01546">
    <property type="entry name" value="Peptidase_M20"/>
    <property type="match status" value="1"/>
</dbReference>
<keyword evidence="2" id="KW-0464">Manganese</keyword>
<protein>
    <submittedName>
        <fullName evidence="4">Amidohydrolase, putative hippurate hydrolase</fullName>
        <ecNumber evidence="4">3.5.1.32</ecNumber>
    </submittedName>
</protein>
<feature type="binding site" evidence="2">
    <location>
        <position position="98"/>
    </location>
    <ligand>
        <name>Mn(2+)</name>
        <dbReference type="ChEBI" id="CHEBI:29035"/>
        <label>2</label>
    </ligand>
</feature>
<dbReference type="SUPFAM" id="SSF55031">
    <property type="entry name" value="Bacterial exopeptidase dimerisation domain"/>
    <property type="match status" value="1"/>
</dbReference>
<sequence length="393" mass="42643">MAIQWDQLIQDAVEFRHTLHRKPELSWQEQETAKRIRNELSRLGIAWRACADTGTVARLASNKSGRHIALRADIDALPIHENSGMAWSSQTAGCMHACGHDGHTATLIAAAHWLKTHEDSLPGPVSLLFQPAEEGGHGAKQMIEDGALEGVDVIFGWHNWPAIPFGQAVCPDGTIMAGNGTFEIEVNGQGGHASQPEACRDPVLAAAAIVMALQQTLSRRLPPQEAAVLSVTSIEASSSPTVIPDKALIGGSFRIAHEFTRDRLTQCIQDISTATAAAYEVDCHVTVFPRYGATINHPEPAAFYRRTLMQELGEGSLSQNTPVPIMASEDFHYYLNAIPGAFALIGTDDGIAAHQRSCHSPEYDFNDKLIDRVARIYARLAGAPLPNDVKERA</sequence>
<feature type="binding site" evidence="2">
    <location>
        <position position="359"/>
    </location>
    <ligand>
        <name>Mn(2+)</name>
        <dbReference type="ChEBI" id="CHEBI:29035"/>
        <label>2</label>
    </ligand>
</feature>
<dbReference type="PANTHER" id="PTHR11014:SF63">
    <property type="entry name" value="METALLOPEPTIDASE, PUTATIVE (AFU_ORTHOLOGUE AFUA_6G09600)-RELATED"/>
    <property type="match status" value="1"/>
</dbReference>
<dbReference type="STRING" id="1091494.MEALZ_3976"/>
<dbReference type="GO" id="GO:0047980">
    <property type="term" value="F:hippurate hydrolase activity"/>
    <property type="evidence" value="ECO:0007669"/>
    <property type="project" value="UniProtKB-EC"/>
</dbReference>
<dbReference type="HOGENOM" id="CLU_023257_1_1_6"/>
<evidence type="ECO:0000259" key="3">
    <source>
        <dbReference type="Pfam" id="PF07687"/>
    </source>
</evidence>
<organism evidence="4 5">
    <name type="scientific">Methylotuvimicrobium alcaliphilum (strain DSM 19304 / NCIMB 14124 / VKM B-2133 / 20Z)</name>
    <name type="common">Methylomicrobium alcaliphilum</name>
    <dbReference type="NCBI Taxonomy" id="1091494"/>
    <lineage>
        <taxon>Bacteria</taxon>
        <taxon>Pseudomonadati</taxon>
        <taxon>Pseudomonadota</taxon>
        <taxon>Gammaproteobacteria</taxon>
        <taxon>Methylococcales</taxon>
        <taxon>Methylococcaceae</taxon>
        <taxon>Methylotuvimicrobium</taxon>
    </lineage>
</organism>
<feature type="binding site" evidence="2">
    <location>
        <position position="134"/>
    </location>
    <ligand>
        <name>Mn(2+)</name>
        <dbReference type="ChEBI" id="CHEBI:29035"/>
        <label>2</label>
    </ligand>
</feature>
<gene>
    <name evidence="4" type="primary">hipO</name>
    <name evidence="4" type="ordered locus">MEALZ_3976</name>
</gene>
<dbReference type="Gene3D" id="3.30.70.360">
    <property type="match status" value="1"/>
</dbReference>
<evidence type="ECO:0000256" key="2">
    <source>
        <dbReference type="PIRSR" id="PIRSR005962-1"/>
    </source>
</evidence>
<dbReference type="PIRSF" id="PIRSF005962">
    <property type="entry name" value="Pept_M20D_amidohydro"/>
    <property type="match status" value="1"/>
</dbReference>
<feature type="domain" description="Peptidase M20 dimerisation" evidence="3">
    <location>
        <begin position="178"/>
        <end position="279"/>
    </location>
</feature>
<evidence type="ECO:0000313" key="5">
    <source>
        <dbReference type="Proteomes" id="UP000008315"/>
    </source>
</evidence>
<evidence type="ECO:0000256" key="1">
    <source>
        <dbReference type="ARBA" id="ARBA00022801"/>
    </source>
</evidence>
<proteinExistence type="predicted"/>
<dbReference type="InterPro" id="IPR017439">
    <property type="entry name" value="Amidohydrolase"/>
</dbReference>
<dbReference type="FunFam" id="3.30.70.360:FF:000001">
    <property type="entry name" value="N-acetyldiaminopimelate deacetylase"/>
    <property type="match status" value="1"/>
</dbReference>
<dbReference type="KEGG" id="mah:MEALZ_3976"/>
<dbReference type="EC" id="3.5.1.32" evidence="4"/>
<comment type="cofactor">
    <cofactor evidence="2">
        <name>Mn(2+)</name>
        <dbReference type="ChEBI" id="CHEBI:29035"/>
    </cofactor>
    <text evidence="2">The Mn(2+) ion enhances activity.</text>
</comment>
<dbReference type="InterPro" id="IPR011650">
    <property type="entry name" value="Peptidase_M20_dimer"/>
</dbReference>
<dbReference type="Proteomes" id="UP000008315">
    <property type="component" value="Chromosome"/>
</dbReference>
<keyword evidence="2" id="KW-0479">Metal-binding</keyword>
<dbReference type="InterPro" id="IPR002933">
    <property type="entry name" value="Peptidase_M20"/>
</dbReference>
<evidence type="ECO:0000313" key="4">
    <source>
        <dbReference type="EMBL" id="CCE25632.1"/>
    </source>
</evidence>
<name>G4T0N0_META2</name>
<dbReference type="CDD" id="cd03886">
    <property type="entry name" value="M20_Acy1"/>
    <property type="match status" value="1"/>
</dbReference>
<dbReference type="NCBIfam" id="NF038260">
    <property type="entry name" value="ectoine_DoeB_2"/>
    <property type="match status" value="1"/>
</dbReference>
<dbReference type="PATRIC" id="fig|271065.3.peg.4112"/>
<dbReference type="Gene3D" id="3.40.630.10">
    <property type="entry name" value="Zn peptidases"/>
    <property type="match status" value="1"/>
</dbReference>
<dbReference type="Pfam" id="PF07687">
    <property type="entry name" value="M20_dimer"/>
    <property type="match status" value="1"/>
</dbReference>
<dbReference type="SMR" id="G4T0N0"/>
<dbReference type="GO" id="GO:0019877">
    <property type="term" value="P:diaminopimelate biosynthetic process"/>
    <property type="evidence" value="ECO:0007669"/>
    <property type="project" value="UniProtKB-ARBA"/>
</dbReference>
<dbReference type="NCBIfam" id="TIGR01891">
    <property type="entry name" value="amidohydrolases"/>
    <property type="match status" value="1"/>
</dbReference>
<dbReference type="SUPFAM" id="SSF53187">
    <property type="entry name" value="Zn-dependent exopeptidases"/>
    <property type="match status" value="1"/>
</dbReference>
<feature type="binding site" evidence="2">
    <location>
        <position position="100"/>
    </location>
    <ligand>
        <name>Mn(2+)</name>
        <dbReference type="ChEBI" id="CHEBI:29035"/>
        <label>2</label>
    </ligand>
</feature>
<dbReference type="PANTHER" id="PTHR11014">
    <property type="entry name" value="PEPTIDASE M20 FAMILY MEMBER"/>
    <property type="match status" value="1"/>
</dbReference>
<feature type="binding site" evidence="2">
    <location>
        <position position="158"/>
    </location>
    <ligand>
        <name>Mn(2+)</name>
        <dbReference type="ChEBI" id="CHEBI:29035"/>
        <label>2</label>
    </ligand>
</feature>
<reference evidence="5" key="1">
    <citation type="journal article" date="2012" name="J. Bacteriol.">
        <title>Genome sequence of the haloalkaliphilic methanotrophic bacterium Methylomicrobium alcaliphilum 20Z.</title>
        <authorList>
            <person name="Vuilleumier S."/>
            <person name="Khmelenina V.N."/>
            <person name="Bringel F."/>
            <person name="Reshetnikov A.S."/>
            <person name="Lajus A."/>
            <person name="Mangenot S."/>
            <person name="Rouy Z."/>
            <person name="Op den Camp H.J."/>
            <person name="Jetten M.S."/>
            <person name="Dispirito A.A."/>
            <person name="Dunfield P."/>
            <person name="Klotz M.G."/>
            <person name="Semrau J.D."/>
            <person name="Stein L.Y."/>
            <person name="Barbe V."/>
            <person name="Medigue C."/>
            <person name="Trotsenko Y.A."/>
            <person name="Kalyuzhnaya M.G."/>
        </authorList>
    </citation>
    <scope>NUCLEOTIDE SEQUENCE [LARGE SCALE GENOMIC DNA]</scope>
    <source>
        <strain evidence="5">DSM 19304 / NCIMB 14124 / VKM B-2133 / 20Z</strain>
    </source>
</reference>
<accession>G4T0N0</accession>
<dbReference type="GO" id="GO:0050118">
    <property type="term" value="F:N-acetyldiaminopimelate deacetylase activity"/>
    <property type="evidence" value="ECO:0007669"/>
    <property type="project" value="UniProtKB-ARBA"/>
</dbReference>